<dbReference type="InterPro" id="IPR051446">
    <property type="entry name" value="HTH_trans_reg/aminotransferase"/>
</dbReference>
<evidence type="ECO:0000256" key="2">
    <source>
        <dbReference type="ARBA" id="ARBA00022898"/>
    </source>
</evidence>
<feature type="domain" description="HTH gntR-type" evidence="6">
    <location>
        <begin position="25"/>
        <end position="93"/>
    </location>
</feature>
<evidence type="ECO:0000313" key="7">
    <source>
        <dbReference type="EMBL" id="MBB6561917.1"/>
    </source>
</evidence>
<dbReference type="InterPro" id="IPR036388">
    <property type="entry name" value="WH-like_DNA-bd_sf"/>
</dbReference>
<dbReference type="GO" id="GO:0008483">
    <property type="term" value="F:transaminase activity"/>
    <property type="evidence" value="ECO:0007669"/>
    <property type="project" value="UniProtKB-KW"/>
</dbReference>
<organism evidence="7 8">
    <name type="scientific">Acidovorax soli</name>
    <dbReference type="NCBI Taxonomy" id="592050"/>
    <lineage>
        <taxon>Bacteria</taxon>
        <taxon>Pseudomonadati</taxon>
        <taxon>Pseudomonadota</taxon>
        <taxon>Betaproteobacteria</taxon>
        <taxon>Burkholderiales</taxon>
        <taxon>Comamonadaceae</taxon>
        <taxon>Acidovorax</taxon>
    </lineage>
</organism>
<evidence type="ECO:0000256" key="3">
    <source>
        <dbReference type="ARBA" id="ARBA00023015"/>
    </source>
</evidence>
<proteinExistence type="inferred from homology"/>
<dbReference type="GO" id="GO:0003700">
    <property type="term" value="F:DNA-binding transcription factor activity"/>
    <property type="evidence" value="ECO:0007669"/>
    <property type="project" value="InterPro"/>
</dbReference>
<dbReference type="SMART" id="SM00345">
    <property type="entry name" value="HTH_GNTR"/>
    <property type="match status" value="1"/>
</dbReference>
<dbReference type="PANTHER" id="PTHR46577:SF1">
    <property type="entry name" value="HTH-TYPE TRANSCRIPTIONAL REGULATORY PROTEIN GABR"/>
    <property type="match status" value="1"/>
</dbReference>
<evidence type="ECO:0000256" key="1">
    <source>
        <dbReference type="ARBA" id="ARBA00005384"/>
    </source>
</evidence>
<dbReference type="PROSITE" id="PS50949">
    <property type="entry name" value="HTH_GNTR"/>
    <property type="match status" value="1"/>
</dbReference>
<dbReference type="GO" id="GO:0003677">
    <property type="term" value="F:DNA binding"/>
    <property type="evidence" value="ECO:0007669"/>
    <property type="project" value="UniProtKB-KW"/>
</dbReference>
<dbReference type="EMBL" id="JACHLK010000010">
    <property type="protein sequence ID" value="MBB6561917.1"/>
    <property type="molecule type" value="Genomic_DNA"/>
</dbReference>
<evidence type="ECO:0000256" key="5">
    <source>
        <dbReference type="ARBA" id="ARBA00023163"/>
    </source>
</evidence>
<gene>
    <name evidence="7" type="ORF">HNP48_004619</name>
</gene>
<dbReference type="SUPFAM" id="SSF53383">
    <property type="entry name" value="PLP-dependent transferases"/>
    <property type="match status" value="1"/>
</dbReference>
<evidence type="ECO:0000313" key="8">
    <source>
        <dbReference type="Proteomes" id="UP000575083"/>
    </source>
</evidence>
<dbReference type="SUPFAM" id="SSF46785">
    <property type="entry name" value="Winged helix' DNA-binding domain"/>
    <property type="match status" value="1"/>
</dbReference>
<dbReference type="InterPro" id="IPR004839">
    <property type="entry name" value="Aminotransferase_I/II_large"/>
</dbReference>
<protein>
    <submittedName>
        <fullName evidence="7">GntR family transcriptional regulator/MocR family aminotransferase</fullName>
    </submittedName>
</protein>
<keyword evidence="5" id="KW-0804">Transcription</keyword>
<name>A0A7X0UB28_9BURK</name>
<dbReference type="InterPro" id="IPR000524">
    <property type="entry name" value="Tscrpt_reg_HTH_GntR"/>
</dbReference>
<keyword evidence="7" id="KW-0808">Transferase</keyword>
<keyword evidence="7" id="KW-0032">Aminotransferase</keyword>
<dbReference type="AlphaFoldDB" id="A0A7X0UB28"/>
<dbReference type="InterPro" id="IPR015424">
    <property type="entry name" value="PyrdxlP-dep_Trfase"/>
</dbReference>
<dbReference type="CDD" id="cd07377">
    <property type="entry name" value="WHTH_GntR"/>
    <property type="match status" value="1"/>
</dbReference>
<reference evidence="7 8" key="1">
    <citation type="submission" date="2020-08" db="EMBL/GenBank/DDBJ databases">
        <title>Functional genomics of gut bacteria from endangered species of beetles.</title>
        <authorList>
            <person name="Carlos-Shanley C."/>
        </authorList>
    </citation>
    <scope>NUCLEOTIDE SEQUENCE [LARGE SCALE GENOMIC DNA]</scope>
    <source>
        <strain evidence="7 8">S00198</strain>
    </source>
</reference>
<comment type="caution">
    <text evidence="7">The sequence shown here is derived from an EMBL/GenBank/DDBJ whole genome shotgun (WGS) entry which is preliminary data.</text>
</comment>
<keyword evidence="3" id="KW-0805">Transcription regulation</keyword>
<dbReference type="Pfam" id="PF00155">
    <property type="entry name" value="Aminotran_1_2"/>
    <property type="match status" value="1"/>
</dbReference>
<keyword evidence="2" id="KW-0663">Pyridoxal phosphate</keyword>
<dbReference type="Pfam" id="PF00392">
    <property type="entry name" value="GntR"/>
    <property type="match status" value="1"/>
</dbReference>
<dbReference type="PANTHER" id="PTHR46577">
    <property type="entry name" value="HTH-TYPE TRANSCRIPTIONAL REGULATORY PROTEIN GABR"/>
    <property type="match status" value="1"/>
</dbReference>
<sequence length="481" mass="49828">MTLSRPVSAPPASALHLAVDRSAREPVTEQIRKALQAAIAQGRLAPGARLPSWRDLASQLGVARGTVRAAYEALIDAQLIVALGAAGTFVGRHGVAAPPPGAVAPAATVLRDPVANYPRSVSGVFQMGVPAQDAFPAKVWERTVARAARESAHAPLRYPDPRGEALLRAAIAAYLAVARGMACSAAQVYITSGHTAAIALAVQALGLRGQAWSEDPGYPLTRRTLAALGLACVPVPVDAQGLDVAAGMAVAPRAALAVVTPGQQAPLGAALSVERRQALLGWAVQAGAWVLEDDYLGELQLPPGRALPALAAQDAGGRVLHMGTFSKTINPSLRLGFLVVPAAQVARFDEAAALFGSAPGPLLQNAVAQFLQGGHLLRHLRRMKQLYAGRRDAILGSLRAEGATCRAAGLAVLLRLPPGLDDVALALQARQHGLAPVPLSPWYADPQPHHAGLVLGVANVPEGEAAAHCRQLLGLVGDRRP</sequence>
<dbReference type="Proteomes" id="UP000575083">
    <property type="component" value="Unassembled WGS sequence"/>
</dbReference>
<dbReference type="Gene3D" id="1.10.10.10">
    <property type="entry name" value="Winged helix-like DNA-binding domain superfamily/Winged helix DNA-binding domain"/>
    <property type="match status" value="1"/>
</dbReference>
<comment type="similarity">
    <text evidence="1">In the C-terminal section; belongs to the class-I pyridoxal-phosphate-dependent aminotransferase family.</text>
</comment>
<dbReference type="Gene3D" id="3.40.640.10">
    <property type="entry name" value="Type I PLP-dependent aspartate aminotransferase-like (Major domain)"/>
    <property type="match status" value="1"/>
</dbReference>
<evidence type="ECO:0000256" key="4">
    <source>
        <dbReference type="ARBA" id="ARBA00023125"/>
    </source>
</evidence>
<keyword evidence="4" id="KW-0238">DNA-binding</keyword>
<dbReference type="RefSeq" id="WP_184861434.1">
    <property type="nucleotide sequence ID" value="NZ_JACHLK010000010.1"/>
</dbReference>
<dbReference type="GO" id="GO:0030170">
    <property type="term" value="F:pyridoxal phosphate binding"/>
    <property type="evidence" value="ECO:0007669"/>
    <property type="project" value="InterPro"/>
</dbReference>
<dbReference type="CDD" id="cd00609">
    <property type="entry name" value="AAT_like"/>
    <property type="match status" value="1"/>
</dbReference>
<accession>A0A7X0UB28</accession>
<keyword evidence="8" id="KW-1185">Reference proteome</keyword>
<dbReference type="InterPro" id="IPR015421">
    <property type="entry name" value="PyrdxlP-dep_Trfase_major"/>
</dbReference>
<evidence type="ECO:0000259" key="6">
    <source>
        <dbReference type="PROSITE" id="PS50949"/>
    </source>
</evidence>
<dbReference type="InterPro" id="IPR036390">
    <property type="entry name" value="WH_DNA-bd_sf"/>
</dbReference>